<dbReference type="Gene3D" id="3.30.430.20">
    <property type="entry name" value="Gnk2 domain, C-X8-C-X2-C motif"/>
    <property type="match status" value="2"/>
</dbReference>
<organism evidence="20 21">
    <name type="scientific">Lithocarpus litseifolius</name>
    <dbReference type="NCBI Taxonomy" id="425828"/>
    <lineage>
        <taxon>Eukaryota</taxon>
        <taxon>Viridiplantae</taxon>
        <taxon>Streptophyta</taxon>
        <taxon>Embryophyta</taxon>
        <taxon>Tracheophyta</taxon>
        <taxon>Spermatophyta</taxon>
        <taxon>Magnoliopsida</taxon>
        <taxon>eudicotyledons</taxon>
        <taxon>Gunneridae</taxon>
        <taxon>Pentapetalae</taxon>
        <taxon>rosids</taxon>
        <taxon>fabids</taxon>
        <taxon>Fagales</taxon>
        <taxon>Fagaceae</taxon>
        <taxon>Lithocarpus</taxon>
    </lineage>
</organism>
<keyword evidence="3" id="KW-0597">Phosphoprotein</keyword>
<evidence type="ECO:0000256" key="16">
    <source>
        <dbReference type="SAM" id="MobiDB-lite"/>
    </source>
</evidence>
<keyword evidence="2" id="KW-0723">Serine/threonine-protein kinase</keyword>
<evidence type="ECO:0000256" key="4">
    <source>
        <dbReference type="ARBA" id="ARBA00022679"/>
    </source>
</evidence>
<feature type="domain" description="Gnk2-homologous" evidence="19">
    <location>
        <begin position="146"/>
        <end position="254"/>
    </location>
</feature>
<accession>A0AAW2DPH5</accession>
<dbReference type="PANTHER" id="PTHR27002:SF1073">
    <property type="entry name" value="CYSTEINE-RICH RECEPTOR-LIKE PROTEIN KINASE 29"/>
    <property type="match status" value="1"/>
</dbReference>
<dbReference type="Proteomes" id="UP001459277">
    <property type="component" value="Unassembled WGS sequence"/>
</dbReference>
<dbReference type="InterPro" id="IPR000719">
    <property type="entry name" value="Prot_kinase_dom"/>
</dbReference>
<dbReference type="EMBL" id="JAZDWU010000002">
    <property type="protein sequence ID" value="KAL0012492.1"/>
    <property type="molecule type" value="Genomic_DNA"/>
</dbReference>
<dbReference type="InterPro" id="IPR038408">
    <property type="entry name" value="GNK2_sf"/>
</dbReference>
<evidence type="ECO:0000256" key="3">
    <source>
        <dbReference type="ARBA" id="ARBA00022553"/>
    </source>
</evidence>
<evidence type="ECO:0000256" key="13">
    <source>
        <dbReference type="ARBA" id="ARBA00023170"/>
    </source>
</evidence>
<proteinExistence type="predicted"/>
<evidence type="ECO:0000256" key="5">
    <source>
        <dbReference type="ARBA" id="ARBA00022692"/>
    </source>
</evidence>
<dbReference type="SUPFAM" id="SSF56112">
    <property type="entry name" value="Protein kinase-like (PK-like)"/>
    <property type="match status" value="1"/>
</dbReference>
<keyword evidence="9" id="KW-0418">Kinase</keyword>
<keyword evidence="6" id="KW-0732">Signal</keyword>
<keyword evidence="8 15" id="KW-0547">Nucleotide-binding</keyword>
<keyword evidence="5 17" id="KW-0812">Transmembrane</keyword>
<comment type="caution">
    <text evidence="20">The sequence shown here is derived from an EMBL/GenBank/DDBJ whole genome shotgun (WGS) entry which is preliminary data.</text>
</comment>
<dbReference type="Gene3D" id="3.30.200.20">
    <property type="entry name" value="Phosphorylase Kinase, domain 1"/>
    <property type="match status" value="1"/>
</dbReference>
<evidence type="ECO:0000313" key="20">
    <source>
        <dbReference type="EMBL" id="KAL0012492.1"/>
    </source>
</evidence>
<keyword evidence="10 15" id="KW-0067">ATP-binding</keyword>
<dbReference type="PROSITE" id="PS00108">
    <property type="entry name" value="PROTEIN_KINASE_ST"/>
    <property type="match status" value="1"/>
</dbReference>
<dbReference type="GO" id="GO:0004674">
    <property type="term" value="F:protein serine/threonine kinase activity"/>
    <property type="evidence" value="ECO:0007669"/>
    <property type="project" value="UniProtKB-KW"/>
</dbReference>
<feature type="compositionally biased region" description="Pro residues" evidence="16">
    <location>
        <begin position="265"/>
        <end position="277"/>
    </location>
</feature>
<keyword evidence="14" id="KW-0325">Glycoprotein</keyword>
<comment type="subcellular location">
    <subcellularLocation>
        <location evidence="1">Membrane</location>
        <topology evidence="1">Single-pass membrane protein</topology>
    </subcellularLocation>
</comment>
<dbReference type="GO" id="GO:0009737">
    <property type="term" value="P:response to abscisic acid"/>
    <property type="evidence" value="ECO:0007669"/>
    <property type="project" value="UniProtKB-ARBA"/>
</dbReference>
<sequence>MQKYRVTIIMTTSRLSLFFFYAILIILVNPTINAQRDPYVLHECSTTGNVTSNSTFRANLNTLISTLSSNTQIDYGFYNFTEGEGTNKVYATGLCRADLSPTDCRSCVNMSAHELLQLCPAQKEGVMWYMNCTARYSNNSIFGVIETKPTRALTSGDVSNLTEFNAVLEPLFYDLRVRASAGGIFRKIAVGTAYYKSDNFTIYGLMQCSPDLSEMDCSNCLVDAQNYIQGCCSGNSGLRILAPSCNLRIETDQFFDSTLVQSPPSLSPPLPLSPPPSKGKGSNSSKTIITIVVVIILVVIITFICFCISLRVRKQRKKAKMDEISSTESLHFDFPTIRVATDNFSDANKLGQGGFGVVYKGRLSNGQEIAVKRLSQGSGQGDLEFKNEILLVAKLQHRNLVKLRGFCLEGCERILIYEFVPNGSLDQVIFDPAKRAYLDWQKRYKIIEGIARGLLYLHEDSRLRIIHRDLKTSNVLLDDEMNPKIADFGMARLVILDQTHSNTNRIVGTYGYMAPEYAYHGHFSVKSDVFSFGVLVLEMICGQKNGHFRSEENGEDLLTYAWTNWRNMTASNIIDPTLGVGSTTEIIRCIHIGLLCVQENAADRPTMASVDLMLNSNSITLSVPSRPAFFIHSNVEPDSQSDQSILLASTNDASITALHPR</sequence>
<reference evidence="20 21" key="1">
    <citation type="submission" date="2024-01" db="EMBL/GenBank/DDBJ databases">
        <title>A telomere-to-telomere, gap-free genome of sweet tea (Lithocarpus litseifolius).</title>
        <authorList>
            <person name="Zhou J."/>
        </authorList>
    </citation>
    <scope>NUCLEOTIDE SEQUENCE [LARGE SCALE GENOMIC DNA]</scope>
    <source>
        <strain evidence="20">Zhou-2022a</strain>
        <tissue evidence="20">Leaf</tissue>
    </source>
</reference>
<evidence type="ECO:0000256" key="7">
    <source>
        <dbReference type="ARBA" id="ARBA00022737"/>
    </source>
</evidence>
<name>A0AAW2DPH5_9ROSI</name>
<keyword evidence="11 17" id="KW-1133">Transmembrane helix</keyword>
<evidence type="ECO:0000256" key="17">
    <source>
        <dbReference type="SAM" id="Phobius"/>
    </source>
</evidence>
<dbReference type="GO" id="GO:0005886">
    <property type="term" value="C:plasma membrane"/>
    <property type="evidence" value="ECO:0007669"/>
    <property type="project" value="TreeGrafter"/>
</dbReference>
<evidence type="ECO:0000256" key="6">
    <source>
        <dbReference type="ARBA" id="ARBA00022729"/>
    </source>
</evidence>
<evidence type="ECO:0000256" key="14">
    <source>
        <dbReference type="ARBA" id="ARBA00023180"/>
    </source>
</evidence>
<evidence type="ECO:0000256" key="8">
    <source>
        <dbReference type="ARBA" id="ARBA00022741"/>
    </source>
</evidence>
<keyword evidence="4" id="KW-0808">Transferase</keyword>
<dbReference type="AlphaFoldDB" id="A0AAW2DPH5"/>
<keyword evidence="12 17" id="KW-0472">Membrane</keyword>
<keyword evidence="7" id="KW-0677">Repeat</keyword>
<feature type="region of interest" description="Disordered" evidence="16">
    <location>
        <begin position="261"/>
        <end position="284"/>
    </location>
</feature>
<keyword evidence="21" id="KW-1185">Reference proteome</keyword>
<evidence type="ECO:0000256" key="15">
    <source>
        <dbReference type="PROSITE-ProRule" id="PRU10141"/>
    </source>
</evidence>
<dbReference type="CDD" id="cd14066">
    <property type="entry name" value="STKc_IRAK"/>
    <property type="match status" value="1"/>
</dbReference>
<dbReference type="InterPro" id="IPR002902">
    <property type="entry name" value="GNK2"/>
</dbReference>
<evidence type="ECO:0000256" key="1">
    <source>
        <dbReference type="ARBA" id="ARBA00004167"/>
    </source>
</evidence>
<dbReference type="PROSITE" id="PS51473">
    <property type="entry name" value="GNK2"/>
    <property type="match status" value="2"/>
</dbReference>
<evidence type="ECO:0000256" key="10">
    <source>
        <dbReference type="ARBA" id="ARBA00022840"/>
    </source>
</evidence>
<dbReference type="InterPro" id="IPR017441">
    <property type="entry name" value="Protein_kinase_ATP_BS"/>
</dbReference>
<dbReference type="PROSITE" id="PS00107">
    <property type="entry name" value="PROTEIN_KINASE_ATP"/>
    <property type="match status" value="1"/>
</dbReference>
<dbReference type="SMART" id="SM00220">
    <property type="entry name" value="S_TKc"/>
    <property type="match status" value="1"/>
</dbReference>
<evidence type="ECO:0000256" key="11">
    <source>
        <dbReference type="ARBA" id="ARBA00022989"/>
    </source>
</evidence>
<evidence type="ECO:0000256" key="12">
    <source>
        <dbReference type="ARBA" id="ARBA00023136"/>
    </source>
</evidence>
<evidence type="ECO:0000256" key="2">
    <source>
        <dbReference type="ARBA" id="ARBA00022527"/>
    </source>
</evidence>
<dbReference type="InterPro" id="IPR008271">
    <property type="entry name" value="Ser/Thr_kinase_AS"/>
</dbReference>
<feature type="domain" description="Gnk2-homologous" evidence="19">
    <location>
        <begin position="38"/>
        <end position="141"/>
    </location>
</feature>
<dbReference type="InterPro" id="IPR011009">
    <property type="entry name" value="Kinase-like_dom_sf"/>
</dbReference>
<dbReference type="GO" id="GO:0005524">
    <property type="term" value="F:ATP binding"/>
    <property type="evidence" value="ECO:0007669"/>
    <property type="project" value="UniProtKB-UniRule"/>
</dbReference>
<dbReference type="FunFam" id="1.10.510.10:FF:000343">
    <property type="entry name" value="Cysteine-rich receptor-like protein kinase 28"/>
    <property type="match status" value="1"/>
</dbReference>
<feature type="domain" description="Protein kinase" evidence="18">
    <location>
        <begin position="344"/>
        <end position="629"/>
    </location>
</feature>
<dbReference type="FunFam" id="3.30.200.20:FF:000142">
    <property type="entry name" value="Cysteine-rich receptor-like protein kinase 10"/>
    <property type="match status" value="1"/>
</dbReference>
<dbReference type="Gene3D" id="1.10.510.10">
    <property type="entry name" value="Transferase(Phosphotransferase) domain 1"/>
    <property type="match status" value="1"/>
</dbReference>
<gene>
    <name evidence="20" type="ORF">SO802_007600</name>
</gene>
<dbReference type="Pfam" id="PF00069">
    <property type="entry name" value="Pkinase"/>
    <property type="match status" value="1"/>
</dbReference>
<dbReference type="Pfam" id="PF01657">
    <property type="entry name" value="Stress-antifung"/>
    <property type="match status" value="2"/>
</dbReference>
<dbReference type="PANTHER" id="PTHR27002">
    <property type="entry name" value="RECEPTOR-LIKE SERINE/THREONINE-PROTEIN KINASE SD1-8"/>
    <property type="match status" value="1"/>
</dbReference>
<evidence type="ECO:0000256" key="9">
    <source>
        <dbReference type="ARBA" id="ARBA00022777"/>
    </source>
</evidence>
<evidence type="ECO:0000259" key="18">
    <source>
        <dbReference type="PROSITE" id="PS50011"/>
    </source>
</evidence>
<protein>
    <submittedName>
        <fullName evidence="20">Uncharacterized protein</fullName>
    </submittedName>
</protein>
<keyword evidence="13" id="KW-0675">Receptor</keyword>
<dbReference type="FunFam" id="3.30.430.20:FF:000003">
    <property type="entry name" value="Cysteine-rich RLK (RECEPTOR-like protein kinase) 10"/>
    <property type="match status" value="1"/>
</dbReference>
<dbReference type="PROSITE" id="PS50011">
    <property type="entry name" value="PROTEIN_KINASE_DOM"/>
    <property type="match status" value="1"/>
</dbReference>
<feature type="binding site" evidence="15">
    <location>
        <position position="372"/>
    </location>
    <ligand>
        <name>ATP</name>
        <dbReference type="ChEBI" id="CHEBI:30616"/>
    </ligand>
</feature>
<dbReference type="CDD" id="cd23509">
    <property type="entry name" value="Gnk2-like"/>
    <property type="match status" value="2"/>
</dbReference>
<feature type="transmembrane region" description="Helical" evidence="17">
    <location>
        <begin position="288"/>
        <end position="312"/>
    </location>
</feature>
<evidence type="ECO:0000313" key="21">
    <source>
        <dbReference type="Proteomes" id="UP001459277"/>
    </source>
</evidence>
<evidence type="ECO:0000259" key="19">
    <source>
        <dbReference type="PROSITE" id="PS51473"/>
    </source>
</evidence>